<name>A0A078MSM2_9MICC</name>
<dbReference type="AlphaFoldDB" id="A0A078MSM2"/>
<dbReference type="PATRIC" id="fig|1461584.3.peg.2599"/>
<dbReference type="InterPro" id="IPR029058">
    <property type="entry name" value="AB_hydrolase_fold"/>
</dbReference>
<dbReference type="Gene3D" id="3.40.50.1820">
    <property type="entry name" value="alpha/beta hydrolase"/>
    <property type="match status" value="1"/>
</dbReference>
<dbReference type="PANTHER" id="PTHR43039">
    <property type="entry name" value="ESTERASE-RELATED"/>
    <property type="match status" value="1"/>
</dbReference>
<comment type="similarity">
    <text evidence="1">Belongs to the AB hydrolase superfamily.</text>
</comment>
<proteinExistence type="inferred from homology"/>
<feature type="domain" description="AB hydrolase-1" evidence="2">
    <location>
        <begin position="22"/>
        <end position="261"/>
    </location>
</feature>
<reference evidence="3" key="1">
    <citation type="submission" date="2014-07" db="EMBL/GenBank/DDBJ databases">
        <authorList>
            <person name="Urmite Genomes Urmite Genomes"/>
        </authorList>
    </citation>
    <scope>NUCLEOTIDE SEQUENCE</scope>
    <source>
        <strain evidence="3">11W110_air</strain>
    </source>
</reference>
<organism evidence="3">
    <name type="scientific">Arthrobacter saudimassiliensis</name>
    <dbReference type="NCBI Taxonomy" id="1461584"/>
    <lineage>
        <taxon>Bacteria</taxon>
        <taxon>Bacillati</taxon>
        <taxon>Actinomycetota</taxon>
        <taxon>Actinomycetes</taxon>
        <taxon>Micrococcales</taxon>
        <taxon>Micrococcaceae</taxon>
        <taxon>Arthrobacter</taxon>
    </lineage>
</organism>
<evidence type="ECO:0000259" key="2">
    <source>
        <dbReference type="Pfam" id="PF12697"/>
    </source>
</evidence>
<dbReference type="InterPro" id="IPR000073">
    <property type="entry name" value="AB_hydrolase_1"/>
</dbReference>
<dbReference type="Pfam" id="PF12697">
    <property type="entry name" value="Abhydrolase_6"/>
    <property type="match status" value="1"/>
</dbReference>
<accession>A0A078MSM2</accession>
<dbReference type="EMBL" id="LN483071">
    <property type="protein sequence ID" value="CEA09259.1"/>
    <property type="molecule type" value="Genomic_DNA"/>
</dbReference>
<evidence type="ECO:0000313" key="3">
    <source>
        <dbReference type="EMBL" id="CEA09259.1"/>
    </source>
</evidence>
<gene>
    <name evidence="3" type="primary">rsbQ_1</name>
    <name evidence="3" type="ORF">BN1051_02626</name>
</gene>
<sequence>MGPDIRARNNVRILGREDGPTVLFGHGFGCDQGMWQRVLPRFIDDYRVVLFDYVGSGNSDLDAYDPARYSTLDGYVEDVLEICAELGGGPLTFVGHSVSAMVAVAAAAKNPSYFESIILLAPSPSYLDYPGDGYQGGFSQADLDELLVALDSNYFVWANSMAPMIMGNPSQPELHSELAGSFCRVNPTVARDFARVAFLSDVRHLLADVKVPALILQASNDALVPPHVGTYLLERLPEGTLRVMKAEGHLPHVSAPAETADLILDYLRQPA</sequence>
<dbReference type="GO" id="GO:0003824">
    <property type="term" value="F:catalytic activity"/>
    <property type="evidence" value="ECO:0007669"/>
    <property type="project" value="UniProtKB-ARBA"/>
</dbReference>
<evidence type="ECO:0000256" key="1">
    <source>
        <dbReference type="ARBA" id="ARBA00008645"/>
    </source>
</evidence>
<dbReference type="SUPFAM" id="SSF53474">
    <property type="entry name" value="alpha/beta-Hydrolases"/>
    <property type="match status" value="1"/>
</dbReference>
<dbReference type="PRINTS" id="PR00111">
    <property type="entry name" value="ABHYDROLASE"/>
</dbReference>
<protein>
    <submittedName>
        <fullName evidence="3">Sigma factor SigB regulation protein RsbQ</fullName>
    </submittedName>
</protein>